<protein>
    <submittedName>
        <fullName evidence="1">Uncharacterized protein</fullName>
    </submittedName>
</protein>
<evidence type="ECO:0000313" key="2">
    <source>
        <dbReference type="Proteomes" id="UP000244110"/>
    </source>
</evidence>
<dbReference type="AlphaFoldDB" id="A0A2T5I5E4"/>
<gene>
    <name evidence="1" type="ORF">C8R28_105814</name>
</gene>
<comment type="caution">
    <text evidence="1">The sequence shown here is derived from an EMBL/GenBank/DDBJ whole genome shotgun (WGS) entry which is preliminary data.</text>
</comment>
<reference evidence="1 2" key="1">
    <citation type="submission" date="2018-04" db="EMBL/GenBank/DDBJ databases">
        <title>Active sludge and wastewater microbial communities from Klosterneuburg, Austria.</title>
        <authorList>
            <person name="Wagner M."/>
        </authorList>
    </citation>
    <scope>NUCLEOTIDE SEQUENCE [LARGE SCALE GENOMIC DNA]</scope>
    <source>
        <strain evidence="1 2">Nm4</strain>
    </source>
</reference>
<dbReference type="EMBL" id="QAOL01000058">
    <property type="protein sequence ID" value="PTQ79049.1"/>
    <property type="molecule type" value="Genomic_DNA"/>
</dbReference>
<organism evidence="1 2">
    <name type="scientific">Nitrosomonas ureae</name>
    <dbReference type="NCBI Taxonomy" id="44577"/>
    <lineage>
        <taxon>Bacteria</taxon>
        <taxon>Pseudomonadati</taxon>
        <taxon>Pseudomonadota</taxon>
        <taxon>Betaproteobacteria</taxon>
        <taxon>Nitrosomonadales</taxon>
        <taxon>Nitrosomonadaceae</taxon>
        <taxon>Nitrosomonas</taxon>
    </lineage>
</organism>
<sequence>MISALNMALITRKPGKVIHHSDQGSQYTSVELAIPRGLATGNIIVCVFEVSVARHFWFSAP</sequence>
<evidence type="ECO:0000313" key="1">
    <source>
        <dbReference type="EMBL" id="PTQ79049.1"/>
    </source>
</evidence>
<dbReference type="Proteomes" id="UP000244110">
    <property type="component" value="Unassembled WGS sequence"/>
</dbReference>
<proteinExistence type="predicted"/>
<name>A0A2T5I5E4_9PROT</name>
<accession>A0A2T5I5E4</accession>